<dbReference type="PROSITE" id="PS51203">
    <property type="entry name" value="CS"/>
    <property type="match status" value="1"/>
</dbReference>
<evidence type="ECO:0000256" key="1">
    <source>
        <dbReference type="PROSITE-ProRule" id="PRU00339"/>
    </source>
</evidence>
<dbReference type="AlphaFoldDB" id="A0AAP0GZE3"/>
<evidence type="ECO:0000259" key="2">
    <source>
        <dbReference type="PROSITE" id="PS51203"/>
    </source>
</evidence>
<evidence type="ECO:0000313" key="3">
    <source>
        <dbReference type="EMBL" id="KAK9068953.1"/>
    </source>
</evidence>
<keyword evidence="1" id="KW-0802">TPR repeat</keyword>
<dbReference type="GO" id="GO:0006950">
    <property type="term" value="P:response to stress"/>
    <property type="evidence" value="ECO:0007669"/>
    <property type="project" value="UniProtKB-ARBA"/>
</dbReference>
<dbReference type="EMBL" id="JBCNJP010000014">
    <property type="protein sequence ID" value="KAK9068953.1"/>
    <property type="molecule type" value="Genomic_DNA"/>
</dbReference>
<dbReference type="InterPro" id="IPR011990">
    <property type="entry name" value="TPR-like_helical_dom_sf"/>
</dbReference>
<dbReference type="Gene3D" id="1.25.40.10">
    <property type="entry name" value="Tetratricopeptide repeat domain"/>
    <property type="match status" value="1"/>
</dbReference>
<proteinExistence type="predicted"/>
<dbReference type="SUPFAM" id="SSF48452">
    <property type="entry name" value="TPR-like"/>
    <property type="match status" value="1"/>
</dbReference>
<protein>
    <recommendedName>
        <fullName evidence="2">CS domain-containing protein</fullName>
    </recommendedName>
</protein>
<dbReference type="SMART" id="SM00028">
    <property type="entry name" value="TPR"/>
    <property type="match status" value="3"/>
</dbReference>
<comment type="caution">
    <text evidence="3">The sequence shown here is derived from an EMBL/GenBank/DDBJ whole genome shotgun (WGS) entry which is preliminary data.</text>
</comment>
<dbReference type="PROSITE" id="PS50005">
    <property type="entry name" value="TPR"/>
    <property type="match status" value="1"/>
</dbReference>
<accession>A0AAP0GZE3</accession>
<dbReference type="PANTHER" id="PTHR45862">
    <property type="entry name" value="PROTEIN SGT1 HOMOLOG"/>
    <property type="match status" value="1"/>
</dbReference>
<reference evidence="3 4" key="1">
    <citation type="submission" date="2024-04" db="EMBL/GenBank/DDBJ databases">
        <title>The reference genome of an endangered Asteraceae, Deinandra increscens subsp. villosa, native to the Central Coast of California.</title>
        <authorList>
            <person name="Guilliams M."/>
            <person name="Hasenstab-Lehman K."/>
            <person name="Meyer R."/>
            <person name="Mcevoy S."/>
        </authorList>
    </citation>
    <scope>NUCLEOTIDE SEQUENCE [LARGE SCALE GENOMIC DNA]</scope>
    <source>
        <tissue evidence="3">Leaf</tissue>
    </source>
</reference>
<dbReference type="Gene3D" id="2.60.40.790">
    <property type="match status" value="1"/>
</dbReference>
<dbReference type="SUPFAM" id="SSF49764">
    <property type="entry name" value="HSP20-like chaperones"/>
    <property type="match status" value="1"/>
</dbReference>
<organism evidence="3 4">
    <name type="scientific">Deinandra increscens subsp. villosa</name>
    <dbReference type="NCBI Taxonomy" id="3103831"/>
    <lineage>
        <taxon>Eukaryota</taxon>
        <taxon>Viridiplantae</taxon>
        <taxon>Streptophyta</taxon>
        <taxon>Embryophyta</taxon>
        <taxon>Tracheophyta</taxon>
        <taxon>Spermatophyta</taxon>
        <taxon>Magnoliopsida</taxon>
        <taxon>eudicotyledons</taxon>
        <taxon>Gunneridae</taxon>
        <taxon>Pentapetalae</taxon>
        <taxon>asterids</taxon>
        <taxon>campanulids</taxon>
        <taxon>Asterales</taxon>
        <taxon>Asteraceae</taxon>
        <taxon>Asteroideae</taxon>
        <taxon>Heliantheae alliance</taxon>
        <taxon>Madieae</taxon>
        <taxon>Madiinae</taxon>
        <taxon>Deinandra</taxon>
    </lineage>
</organism>
<feature type="domain" description="CS" evidence="2">
    <location>
        <begin position="154"/>
        <end position="243"/>
    </location>
</feature>
<sequence length="342" mass="38289">MAYDHAAKAKTAFNGGRFKFAADLYSEAIAAGRKYPELFRNHAKENIKRKNFTEAVSNANKAIDLDPSNLKAYLHKGMACFSLHEYQTAKTAFEAGSILAPEDARFTDWVKKCDKFIAEENVELPTQSSELCSTTKEVKQVKNGSNEVISTPAKPKYRHDFSQNSEEVIVAIYAKGIPAKNVFVKYGKQILSVTINVPGEDEYILQPRLFGKIVPAKCRFEVLLTRVEIRLAKAESIHWTSIELGQNFLVDQQSNVSAGHKSLFLSHLGCSRPASDWDMGVGDAASNKIFRDLYEVSDEDTRRILVKSFIWMIVEGIFLICLPCLRLDDNHFYLTTNASGGS</sequence>
<gene>
    <name evidence="3" type="ORF">SSX86_013069</name>
</gene>
<feature type="repeat" description="TPR" evidence="1">
    <location>
        <begin position="36"/>
        <end position="69"/>
    </location>
</feature>
<dbReference type="GO" id="GO:0051087">
    <property type="term" value="F:protein-folding chaperone binding"/>
    <property type="evidence" value="ECO:0007669"/>
    <property type="project" value="InterPro"/>
</dbReference>
<dbReference type="InterPro" id="IPR044563">
    <property type="entry name" value="Sgt1-like"/>
</dbReference>
<keyword evidence="4" id="KW-1185">Reference proteome</keyword>
<dbReference type="InterPro" id="IPR008978">
    <property type="entry name" value="HSP20-like_chaperone"/>
</dbReference>
<dbReference type="Pfam" id="PF04969">
    <property type="entry name" value="CS"/>
    <property type="match status" value="1"/>
</dbReference>
<dbReference type="Proteomes" id="UP001408789">
    <property type="component" value="Unassembled WGS sequence"/>
</dbReference>
<dbReference type="InterPro" id="IPR007052">
    <property type="entry name" value="CS_dom"/>
</dbReference>
<dbReference type="InterPro" id="IPR019734">
    <property type="entry name" value="TPR_rpt"/>
</dbReference>
<evidence type="ECO:0000313" key="4">
    <source>
        <dbReference type="Proteomes" id="UP001408789"/>
    </source>
</evidence>
<name>A0AAP0GZE3_9ASTR</name>
<dbReference type="CDD" id="cd06466">
    <property type="entry name" value="p23_CS_SGT1_like"/>
    <property type="match status" value="1"/>
</dbReference>